<evidence type="ECO:0000259" key="7">
    <source>
        <dbReference type="PROSITE" id="PS51007"/>
    </source>
</evidence>
<dbReference type="AlphaFoldDB" id="A0A855X2P9"/>
<evidence type="ECO:0000256" key="3">
    <source>
        <dbReference type="ARBA" id="ARBA00023004"/>
    </source>
</evidence>
<comment type="caution">
    <text evidence="8">The sequence shown here is derived from an EMBL/GenBank/DDBJ whole genome shotgun (WGS) entry which is preliminary data.</text>
</comment>
<keyword evidence="1 4" id="KW-0349">Heme</keyword>
<feature type="signal peptide" evidence="6">
    <location>
        <begin position="1"/>
        <end position="19"/>
    </location>
</feature>
<dbReference type="PANTHER" id="PTHR35008">
    <property type="entry name" value="BLL4482 PROTEIN-RELATED"/>
    <property type="match status" value="1"/>
</dbReference>
<gene>
    <name evidence="8" type="ORF">C3F09_12980</name>
</gene>
<dbReference type="GO" id="GO:0020037">
    <property type="term" value="F:heme binding"/>
    <property type="evidence" value="ECO:0007669"/>
    <property type="project" value="InterPro"/>
</dbReference>
<name>A0A855X2P9_9BACT</name>
<dbReference type="GO" id="GO:0009055">
    <property type="term" value="F:electron transfer activity"/>
    <property type="evidence" value="ECO:0007669"/>
    <property type="project" value="InterPro"/>
</dbReference>
<dbReference type="GO" id="GO:0046872">
    <property type="term" value="F:metal ion binding"/>
    <property type="evidence" value="ECO:0007669"/>
    <property type="project" value="UniProtKB-KW"/>
</dbReference>
<dbReference type="SUPFAM" id="SSF46626">
    <property type="entry name" value="Cytochrome c"/>
    <property type="match status" value="1"/>
</dbReference>
<reference evidence="8 9" key="1">
    <citation type="journal article" date="2018" name="ISME J.">
        <title>A methanotrophic archaeon couples anaerobic oxidation of methane to Fe(III) reduction.</title>
        <authorList>
            <person name="Cai C."/>
            <person name="Leu A.O."/>
            <person name="Xie G.J."/>
            <person name="Guo J."/>
            <person name="Feng Y."/>
            <person name="Zhao J.X."/>
            <person name="Tyson G.W."/>
            <person name="Yuan Z."/>
            <person name="Hu S."/>
        </authorList>
    </citation>
    <scope>NUCLEOTIDE SEQUENCE [LARGE SCALE GENOMIC DNA]</scope>
    <source>
        <strain evidence="8">FeB_12</strain>
    </source>
</reference>
<evidence type="ECO:0000256" key="4">
    <source>
        <dbReference type="PROSITE-ProRule" id="PRU00433"/>
    </source>
</evidence>
<dbReference type="PROSITE" id="PS51007">
    <property type="entry name" value="CYTC"/>
    <property type="match status" value="1"/>
</dbReference>
<feature type="region of interest" description="Disordered" evidence="5">
    <location>
        <begin position="62"/>
        <end position="88"/>
    </location>
</feature>
<dbReference type="InterPro" id="IPR009056">
    <property type="entry name" value="Cyt_c-like_dom"/>
</dbReference>
<dbReference type="Gene3D" id="1.10.760.10">
    <property type="entry name" value="Cytochrome c-like domain"/>
    <property type="match status" value="1"/>
</dbReference>
<accession>A0A855X2P9</accession>
<feature type="domain" description="Cytochrome c" evidence="7">
    <location>
        <begin position="40"/>
        <end position="181"/>
    </location>
</feature>
<dbReference type="Proteomes" id="UP000250918">
    <property type="component" value="Unassembled WGS sequence"/>
</dbReference>
<keyword evidence="6" id="KW-0732">Signal</keyword>
<organism evidence="8 9">
    <name type="scientific">candidate division GN15 bacterium</name>
    <dbReference type="NCBI Taxonomy" id="2072418"/>
    <lineage>
        <taxon>Bacteria</taxon>
        <taxon>candidate division GN15</taxon>
    </lineage>
</organism>
<evidence type="ECO:0000256" key="2">
    <source>
        <dbReference type="ARBA" id="ARBA00022723"/>
    </source>
</evidence>
<feature type="chain" id="PRO_5032663467" evidence="6">
    <location>
        <begin position="20"/>
        <end position="196"/>
    </location>
</feature>
<keyword evidence="3 4" id="KW-0408">Iron</keyword>
<dbReference type="PANTHER" id="PTHR35008:SF4">
    <property type="entry name" value="BLL4482 PROTEIN"/>
    <property type="match status" value="1"/>
</dbReference>
<dbReference type="EMBL" id="PQAP01000234">
    <property type="protein sequence ID" value="PWB67726.1"/>
    <property type="molecule type" value="Genomic_DNA"/>
</dbReference>
<dbReference type="InterPro" id="IPR036909">
    <property type="entry name" value="Cyt_c-like_dom_sf"/>
</dbReference>
<evidence type="ECO:0000313" key="9">
    <source>
        <dbReference type="Proteomes" id="UP000250918"/>
    </source>
</evidence>
<evidence type="ECO:0000256" key="6">
    <source>
        <dbReference type="SAM" id="SignalP"/>
    </source>
</evidence>
<protein>
    <submittedName>
        <fullName evidence="8">Diheme cytochrome c-553</fullName>
    </submittedName>
</protein>
<evidence type="ECO:0000313" key="8">
    <source>
        <dbReference type="EMBL" id="PWB67726.1"/>
    </source>
</evidence>
<evidence type="ECO:0000256" key="5">
    <source>
        <dbReference type="SAM" id="MobiDB-lite"/>
    </source>
</evidence>
<proteinExistence type="predicted"/>
<keyword evidence="2 4" id="KW-0479">Metal-binding</keyword>
<dbReference type="InterPro" id="IPR051459">
    <property type="entry name" value="Cytochrome_c-type_DH"/>
</dbReference>
<sequence length="196" mass="20767">MIRRSLAVFLGLLALMAVAYSQSETKTQPKNPGGDAADAGRVKRGAYLVMLGGCNDCHSPKVFTAQGPQPDPSKPLSGAPASTPLPDVPPNLLGPNAWGAICTNDMTAWVGPWGVSFAANLTPDEATGLGSWSEDAFIQTMRTGKHLGTGRDILPPMPWQGLARMTDQDLKAIFAYLKSLPPVQNQVPQPLDPPSH</sequence>
<evidence type="ECO:0000256" key="1">
    <source>
        <dbReference type="ARBA" id="ARBA00022617"/>
    </source>
</evidence>